<dbReference type="Proteomes" id="UP000267223">
    <property type="component" value="Unassembled WGS sequence"/>
</dbReference>
<organism evidence="1 2">
    <name type="scientific">Hanamia caeni</name>
    <dbReference type="NCBI Taxonomy" id="2294116"/>
    <lineage>
        <taxon>Bacteria</taxon>
        <taxon>Pseudomonadati</taxon>
        <taxon>Bacteroidota</taxon>
        <taxon>Chitinophagia</taxon>
        <taxon>Chitinophagales</taxon>
        <taxon>Chitinophagaceae</taxon>
        <taxon>Hanamia</taxon>
    </lineage>
</organism>
<proteinExistence type="predicted"/>
<dbReference type="InterPro" id="IPR041662">
    <property type="entry name" value="SusD-like_2"/>
</dbReference>
<dbReference type="InterPro" id="IPR011990">
    <property type="entry name" value="TPR-like_helical_dom_sf"/>
</dbReference>
<name>A0A3M9NJB4_9BACT</name>
<reference evidence="1 2" key="1">
    <citation type="submission" date="2018-11" db="EMBL/GenBank/DDBJ databases">
        <title>Draft genome sequence of Ferruginibacter sp. BO-59.</title>
        <authorList>
            <person name="Im W.T."/>
        </authorList>
    </citation>
    <scope>NUCLEOTIDE SEQUENCE [LARGE SCALE GENOMIC DNA]</scope>
    <source>
        <strain evidence="1 2">BO-59</strain>
    </source>
</reference>
<dbReference type="OrthoDB" id="9766256at2"/>
<dbReference type="AlphaFoldDB" id="A0A3M9NJB4"/>
<sequence>MKTIINRVIKVSLLLFILSIFSCKKLTEININPNGTTPDKVNPTFLMTGVLTGTAKSYLQIGFDEPFPGVMQQTQKDAWSSGNNDYDWSDQSWDNYYGLLRNNQVAYNRAQEEGNDFIKGVSLTMKSFLFGLITDLWGDAPYSMALNGNKGGQENLLPAYDAQQDIYTGIISDLKTASGLLEKGNQGSGSWDVYYNGNAAKWQKFANSLLLRYYMRISSKLPDVAKAGVQDVVASGIYFKTTDDDATMDFIGNNADNSWPDNLKFDGTNGSNFRRIKMCATFVNTLESYNDPRLGVWAAKVEIPIVISDTKSPSPDVIIDGVRYIHHDAIPANTLVDTDPEYVGIPPSIGSEPSFYNLNPTPGQLSNNPHVSFLNDIYKEASGPLLKARLQSVAEVNFILAEAALKGWSVGADAKTYYENAVKASMDTWGVGDDYATYIDGPMVKFNGTLEQIMTQKWIASWTASEEAWFDYRRTGYPDLQAGPFAKRKKLPVRFIYSSEELNLNAANVEKALKDLEVTNFSNPQGANSAWSKPWVIQGTSEPW</sequence>
<keyword evidence="1" id="KW-0449">Lipoprotein</keyword>
<gene>
    <name evidence="1" type="ORF">EFY79_06490</name>
</gene>
<comment type="caution">
    <text evidence="1">The sequence shown here is derived from an EMBL/GenBank/DDBJ whole genome shotgun (WGS) entry which is preliminary data.</text>
</comment>
<dbReference type="PROSITE" id="PS51257">
    <property type="entry name" value="PROKAR_LIPOPROTEIN"/>
    <property type="match status" value="1"/>
</dbReference>
<dbReference type="Pfam" id="PF12771">
    <property type="entry name" value="SusD-like_2"/>
    <property type="match status" value="2"/>
</dbReference>
<dbReference type="Gene3D" id="1.25.40.390">
    <property type="match status" value="1"/>
</dbReference>
<dbReference type="SUPFAM" id="SSF48452">
    <property type="entry name" value="TPR-like"/>
    <property type="match status" value="1"/>
</dbReference>
<evidence type="ECO:0000313" key="2">
    <source>
        <dbReference type="Proteomes" id="UP000267223"/>
    </source>
</evidence>
<accession>A0A3M9NJB4</accession>
<dbReference type="RefSeq" id="WP_123119875.1">
    <property type="nucleotide sequence ID" value="NZ_RJJR01000004.1"/>
</dbReference>
<keyword evidence="2" id="KW-1185">Reference proteome</keyword>
<dbReference type="EMBL" id="RJJR01000004">
    <property type="protein sequence ID" value="RNI37886.1"/>
    <property type="molecule type" value="Genomic_DNA"/>
</dbReference>
<evidence type="ECO:0000313" key="1">
    <source>
        <dbReference type="EMBL" id="RNI37886.1"/>
    </source>
</evidence>
<protein>
    <submittedName>
        <fullName evidence="1">SusD/RagB family nutrient-binding outer membrane lipoprotein</fullName>
    </submittedName>
</protein>